<keyword evidence="4" id="KW-1185">Reference proteome</keyword>
<name>A0A814I5L8_9BILA</name>
<accession>A0A814I5L8</accession>
<evidence type="ECO:0000313" key="4">
    <source>
        <dbReference type="Proteomes" id="UP000663829"/>
    </source>
</evidence>
<reference evidence="2" key="1">
    <citation type="submission" date="2021-02" db="EMBL/GenBank/DDBJ databases">
        <authorList>
            <person name="Nowell W R."/>
        </authorList>
    </citation>
    <scope>NUCLEOTIDE SEQUENCE</scope>
</reference>
<comment type="caution">
    <text evidence="2">The sequence shown here is derived from an EMBL/GenBank/DDBJ whole genome shotgun (WGS) entry which is preliminary data.</text>
</comment>
<organism evidence="2 4">
    <name type="scientific">Didymodactylos carnosus</name>
    <dbReference type="NCBI Taxonomy" id="1234261"/>
    <lineage>
        <taxon>Eukaryota</taxon>
        <taxon>Metazoa</taxon>
        <taxon>Spiralia</taxon>
        <taxon>Gnathifera</taxon>
        <taxon>Rotifera</taxon>
        <taxon>Eurotatoria</taxon>
        <taxon>Bdelloidea</taxon>
        <taxon>Philodinida</taxon>
        <taxon>Philodinidae</taxon>
        <taxon>Didymodactylos</taxon>
    </lineage>
</organism>
<dbReference type="Proteomes" id="UP000681722">
    <property type="component" value="Unassembled WGS sequence"/>
</dbReference>
<gene>
    <name evidence="2" type="ORF">GPM918_LOCUS14698</name>
    <name evidence="3" type="ORF">SRO942_LOCUS14698</name>
</gene>
<sequence length="271" mass="30703">MAQNQQQVSLPSQHMILSTNMPPARRQVDTEYLISKEKQQASPITFHPAVRIPIAVSHAMTNPTSTSTPTKRGHGDVSSNSESHTYSHQQQHQTRVFNAKNTPMKRLRGNPQQGNGVSMQPAQDLLGEWKQTGTAVAGSRNRYNEQQPLSDAAHRFATSRYPFSPFSIVFQQEVRDKNVVDDLITHALKAFSFELKTVAYRRARAENNECRVLVFVENTESFAFLYDKSHWLPILAERAYTTKTPSIPPQLSLVLPSVSLQIEWEEFVEDI</sequence>
<dbReference type="AlphaFoldDB" id="A0A814I5L8"/>
<dbReference type="EMBL" id="CAJNOQ010003580">
    <property type="protein sequence ID" value="CAF1019441.1"/>
    <property type="molecule type" value="Genomic_DNA"/>
</dbReference>
<dbReference type="Proteomes" id="UP000663829">
    <property type="component" value="Unassembled WGS sequence"/>
</dbReference>
<dbReference type="EMBL" id="CAJOBC010003580">
    <property type="protein sequence ID" value="CAF3790906.1"/>
    <property type="molecule type" value="Genomic_DNA"/>
</dbReference>
<protein>
    <submittedName>
        <fullName evidence="2">Uncharacterized protein</fullName>
    </submittedName>
</protein>
<evidence type="ECO:0000313" key="2">
    <source>
        <dbReference type="EMBL" id="CAF1019441.1"/>
    </source>
</evidence>
<feature type="region of interest" description="Disordered" evidence="1">
    <location>
        <begin position="60"/>
        <end position="101"/>
    </location>
</feature>
<feature type="compositionally biased region" description="Polar residues" evidence="1">
    <location>
        <begin position="77"/>
        <end position="87"/>
    </location>
</feature>
<evidence type="ECO:0000256" key="1">
    <source>
        <dbReference type="SAM" id="MobiDB-lite"/>
    </source>
</evidence>
<evidence type="ECO:0000313" key="3">
    <source>
        <dbReference type="EMBL" id="CAF3790906.1"/>
    </source>
</evidence>
<feature type="compositionally biased region" description="Polar residues" evidence="1">
    <location>
        <begin position="60"/>
        <end position="70"/>
    </location>
</feature>
<proteinExistence type="predicted"/>